<accession>A0A8D5JG25</accession>
<evidence type="ECO:0000256" key="4">
    <source>
        <dbReference type="ARBA" id="ARBA00022475"/>
    </source>
</evidence>
<dbReference type="GO" id="GO:0005886">
    <property type="term" value="C:plasma membrane"/>
    <property type="evidence" value="ECO:0007669"/>
    <property type="project" value="UniProtKB-SubCell"/>
</dbReference>
<dbReference type="InterPro" id="IPR052017">
    <property type="entry name" value="TSUP"/>
</dbReference>
<evidence type="ECO:0000256" key="5">
    <source>
        <dbReference type="ARBA" id="ARBA00022692"/>
    </source>
</evidence>
<evidence type="ECO:0000256" key="2">
    <source>
        <dbReference type="ARBA" id="ARBA00009142"/>
    </source>
</evidence>
<reference evidence="9" key="1">
    <citation type="submission" date="2020-09" db="EMBL/GenBank/DDBJ databases">
        <title>Desulfogranum mesoprofundum gen. nov., sp. nov., a novel mesophilic, sulfate-reducing chemolithoautotroph isolated from a deep-sea hydrothermal vent chimney in the Suiyo Seamount.</title>
        <authorList>
            <person name="Hashimoto Y."/>
            <person name="Nakagawa S."/>
        </authorList>
    </citation>
    <scope>NUCLEOTIDE SEQUENCE</scope>
    <source>
        <strain evidence="9">KT2</strain>
    </source>
</reference>
<dbReference type="Pfam" id="PF01925">
    <property type="entry name" value="TauE"/>
    <property type="match status" value="1"/>
</dbReference>
<sequence>MESIDISPTVLLILLLVGLLSGFIDSIAGGGGLIALPALLFVGLPPQVALGTNKLQGSFGTLSASWNFISRREVSLKTALPGIFFTLIGASGGALLVQSLDPSFIKPLIPILLLLVFFHTLFSRELGSKDIPARMQPILFHALFGLLLGFYDGFFGPGTGSFWTVAFMFFAGFNMTRATGYTKIMNFTSNIVALTWFIIGGNIIWSIGLTMAAGQIIGARIGSGMAIKRGAAFIRPLFLTVVFITIARLAFINFFNVT</sequence>
<feature type="transmembrane region" description="Helical" evidence="8">
    <location>
        <begin position="233"/>
        <end position="255"/>
    </location>
</feature>
<organism evidence="9 10">
    <name type="scientific">Desulfomarina profundi</name>
    <dbReference type="NCBI Taxonomy" id="2772557"/>
    <lineage>
        <taxon>Bacteria</taxon>
        <taxon>Pseudomonadati</taxon>
        <taxon>Thermodesulfobacteriota</taxon>
        <taxon>Desulfobulbia</taxon>
        <taxon>Desulfobulbales</taxon>
        <taxon>Desulfobulbaceae</taxon>
        <taxon>Desulfomarina</taxon>
    </lineage>
</organism>
<dbReference type="PANTHER" id="PTHR30269:SF0">
    <property type="entry name" value="MEMBRANE TRANSPORTER PROTEIN YFCA-RELATED"/>
    <property type="match status" value="1"/>
</dbReference>
<evidence type="ECO:0000256" key="1">
    <source>
        <dbReference type="ARBA" id="ARBA00004651"/>
    </source>
</evidence>
<dbReference type="EMBL" id="AP024086">
    <property type="protein sequence ID" value="BCL59539.1"/>
    <property type="molecule type" value="Genomic_DNA"/>
</dbReference>
<dbReference type="PANTHER" id="PTHR30269">
    <property type="entry name" value="TRANSMEMBRANE PROTEIN YFCA"/>
    <property type="match status" value="1"/>
</dbReference>
<feature type="transmembrane region" description="Helical" evidence="8">
    <location>
        <begin position="12"/>
        <end position="44"/>
    </location>
</feature>
<feature type="transmembrane region" description="Helical" evidence="8">
    <location>
        <begin position="79"/>
        <end position="98"/>
    </location>
</feature>
<evidence type="ECO:0000313" key="9">
    <source>
        <dbReference type="EMBL" id="BCL59539.1"/>
    </source>
</evidence>
<feature type="transmembrane region" description="Helical" evidence="8">
    <location>
        <begin position="191"/>
        <end position="212"/>
    </location>
</feature>
<dbReference type="AlphaFoldDB" id="A0A8D5JG25"/>
<keyword evidence="5 8" id="KW-0812">Transmembrane</keyword>
<dbReference type="KEGG" id="dbk:DGMP_02320"/>
<evidence type="ECO:0000256" key="3">
    <source>
        <dbReference type="ARBA" id="ARBA00022448"/>
    </source>
</evidence>
<keyword evidence="10" id="KW-1185">Reference proteome</keyword>
<gene>
    <name evidence="9" type="ORF">DGMP_02320</name>
</gene>
<proteinExistence type="inferred from homology"/>
<dbReference type="RefSeq" id="WP_228855757.1">
    <property type="nucleotide sequence ID" value="NZ_AP024086.1"/>
</dbReference>
<feature type="transmembrane region" description="Helical" evidence="8">
    <location>
        <begin position="104"/>
        <end position="122"/>
    </location>
</feature>
<evidence type="ECO:0000256" key="7">
    <source>
        <dbReference type="ARBA" id="ARBA00023136"/>
    </source>
</evidence>
<keyword evidence="6 8" id="KW-1133">Transmembrane helix</keyword>
<name>A0A8D5JG25_9BACT</name>
<keyword evidence="3" id="KW-0813">Transport</keyword>
<feature type="transmembrane region" description="Helical" evidence="8">
    <location>
        <begin position="143"/>
        <end position="171"/>
    </location>
</feature>
<keyword evidence="4 8" id="KW-1003">Cell membrane</keyword>
<evidence type="ECO:0000313" key="10">
    <source>
        <dbReference type="Proteomes" id="UP000826725"/>
    </source>
</evidence>
<keyword evidence="7 8" id="KW-0472">Membrane</keyword>
<dbReference type="InterPro" id="IPR002781">
    <property type="entry name" value="TM_pro_TauE-like"/>
</dbReference>
<comment type="similarity">
    <text evidence="2 8">Belongs to the 4-toluene sulfonate uptake permease (TSUP) (TC 2.A.102) family.</text>
</comment>
<protein>
    <recommendedName>
        <fullName evidence="8">Probable membrane transporter protein</fullName>
    </recommendedName>
</protein>
<evidence type="ECO:0000256" key="6">
    <source>
        <dbReference type="ARBA" id="ARBA00022989"/>
    </source>
</evidence>
<comment type="subcellular location">
    <subcellularLocation>
        <location evidence="1 8">Cell membrane</location>
        <topology evidence="1 8">Multi-pass membrane protein</topology>
    </subcellularLocation>
</comment>
<dbReference type="Proteomes" id="UP000826725">
    <property type="component" value="Chromosome"/>
</dbReference>
<evidence type="ECO:0000256" key="8">
    <source>
        <dbReference type="RuleBase" id="RU363041"/>
    </source>
</evidence>